<dbReference type="KEGG" id="sdz:Asd1617_01736"/>
<protein>
    <submittedName>
        <fullName evidence="1">Uncharacterized protein</fullName>
    </submittedName>
</protein>
<gene>
    <name evidence="1" type="ORF">Asd1617_01736</name>
</gene>
<evidence type="ECO:0000313" key="1">
    <source>
        <dbReference type="EMBL" id="AHA64563.1"/>
    </source>
</evidence>
<accession>A0A0A6ZR64</accession>
<reference evidence="1 2" key="1">
    <citation type="submission" date="2013-09" db="EMBL/GenBank/DDBJ databases">
        <title>Comparative genomics of Sd1617 to representative strains in evaluating its pathogenesis.</title>
        <authorList>
            <person name="Aksomboon Vongsawan A."/>
            <person name="Kapatral V."/>
            <person name="Vaisvil B."/>
            <person name="Serichantalergs O."/>
            <person name="Hale T.L."/>
            <person name="Mason C.J."/>
        </authorList>
    </citation>
    <scope>NUCLEOTIDE SEQUENCE [LARGE SCALE GENOMIC DNA]</scope>
    <source>
        <strain evidence="1 2">1617</strain>
    </source>
</reference>
<dbReference type="AlphaFoldDB" id="A0A0A6ZR64"/>
<dbReference type="HOGENOM" id="CLU_3343502_0_0_6"/>
<dbReference type="Proteomes" id="UP000031647">
    <property type="component" value="Chromosome"/>
</dbReference>
<evidence type="ECO:0000313" key="2">
    <source>
        <dbReference type="Proteomes" id="UP000031647"/>
    </source>
</evidence>
<proteinExistence type="predicted"/>
<organism evidence="1 2">
    <name type="scientific">Shigella dysenteriae 1617</name>
    <dbReference type="NCBI Taxonomy" id="754093"/>
    <lineage>
        <taxon>Bacteria</taxon>
        <taxon>Pseudomonadati</taxon>
        <taxon>Pseudomonadota</taxon>
        <taxon>Gammaproteobacteria</taxon>
        <taxon>Enterobacterales</taxon>
        <taxon>Enterobacteriaceae</taxon>
        <taxon>Shigella</taxon>
    </lineage>
</organism>
<dbReference type="EMBL" id="CP006736">
    <property type="protein sequence ID" value="AHA64563.1"/>
    <property type="molecule type" value="Genomic_DNA"/>
</dbReference>
<name>A0A0A6ZR64_SHIDY</name>
<sequence length="37" mass="4139">MITEEISGVTVYGLRRDRHALSLSFMQVLISGQLYPG</sequence>